<feature type="non-terminal residue" evidence="2">
    <location>
        <position position="1"/>
    </location>
</feature>
<feature type="non-terminal residue" evidence="2">
    <location>
        <position position="580"/>
    </location>
</feature>
<organism evidence="2 3">
    <name type="scientific">Stachybotrys chlorohalonatus (strain IBT 40285)</name>
    <dbReference type="NCBI Taxonomy" id="1283841"/>
    <lineage>
        <taxon>Eukaryota</taxon>
        <taxon>Fungi</taxon>
        <taxon>Dikarya</taxon>
        <taxon>Ascomycota</taxon>
        <taxon>Pezizomycotina</taxon>
        <taxon>Sordariomycetes</taxon>
        <taxon>Hypocreomycetidae</taxon>
        <taxon>Hypocreales</taxon>
        <taxon>Stachybotryaceae</taxon>
        <taxon>Stachybotrys</taxon>
    </lineage>
</organism>
<gene>
    <name evidence="2" type="ORF">S40285_09420</name>
</gene>
<protein>
    <recommendedName>
        <fullName evidence="1">Heterokaryon incompatibility domain-containing protein</fullName>
    </recommendedName>
</protein>
<dbReference type="OMA" id="SECNISH"/>
<dbReference type="InParanoid" id="A0A084R212"/>
<name>A0A084R212_STAC4</name>
<dbReference type="AlphaFoldDB" id="A0A084R212"/>
<dbReference type="HOGENOM" id="CLU_002639_3_2_1"/>
<feature type="domain" description="Heterokaryon incompatibility" evidence="1">
    <location>
        <begin position="185"/>
        <end position="337"/>
    </location>
</feature>
<dbReference type="PANTHER" id="PTHR33112:SF16">
    <property type="entry name" value="HETEROKARYON INCOMPATIBILITY DOMAIN-CONTAINING PROTEIN"/>
    <property type="match status" value="1"/>
</dbReference>
<proteinExistence type="predicted"/>
<dbReference type="InterPro" id="IPR010730">
    <property type="entry name" value="HET"/>
</dbReference>
<evidence type="ECO:0000313" key="3">
    <source>
        <dbReference type="Proteomes" id="UP000028524"/>
    </source>
</evidence>
<evidence type="ECO:0000313" key="2">
    <source>
        <dbReference type="EMBL" id="KFA70247.1"/>
    </source>
</evidence>
<keyword evidence="3" id="KW-1185">Reference proteome</keyword>
<dbReference type="EMBL" id="KL659259">
    <property type="protein sequence ID" value="KFA70247.1"/>
    <property type="molecule type" value="Genomic_DNA"/>
</dbReference>
<dbReference type="OrthoDB" id="47007at2759"/>
<dbReference type="STRING" id="1283841.A0A084R212"/>
<dbReference type="Pfam" id="PF06985">
    <property type="entry name" value="HET"/>
    <property type="match status" value="1"/>
</dbReference>
<evidence type="ECO:0000259" key="1">
    <source>
        <dbReference type="Pfam" id="PF06985"/>
    </source>
</evidence>
<dbReference type="Proteomes" id="UP000028524">
    <property type="component" value="Unassembled WGS sequence"/>
</dbReference>
<reference evidence="2 3" key="1">
    <citation type="journal article" date="2014" name="BMC Genomics">
        <title>Comparative genome sequencing reveals chemotype-specific gene clusters in the toxigenic black mold Stachybotrys.</title>
        <authorList>
            <person name="Semeiks J."/>
            <person name="Borek D."/>
            <person name="Otwinowski Z."/>
            <person name="Grishin N.V."/>
        </authorList>
    </citation>
    <scope>NUCLEOTIDE SEQUENCE [LARGE SCALE GENOMIC DNA]</scope>
    <source>
        <strain evidence="2 3">IBT 40285</strain>
    </source>
</reference>
<accession>A0A084R212</accession>
<dbReference type="PANTHER" id="PTHR33112">
    <property type="entry name" value="DOMAIN PROTEIN, PUTATIVE-RELATED"/>
    <property type="match status" value="1"/>
</dbReference>
<sequence length="580" mass="65517">ASYPFLADHTPSPPGFKHQCGLKNLKESANNCGICALIAVCVRNFLPHLHEYLNDETAQSMRPGFEFPETFQFWLASRRQGTPGFSIYTEASHLNNVYEVGEVAFVIRDADVALHNKFPGRLIQDYPGTAETLNRARSWLVSCQEKHPLCRFEEAQLPTRVLDVQSRMADTTITLVDSEGLSARYATLSYCWGLSGNLKTTKANIQAHRNGIKIDTLPKTIREAVITAQHLSLRYLWVDALCIIQDDTEDWEQEAQRMARVYASAYINISALGAADTSNGCFMRRPADRGAVPLLYHLEDGTECKVFATIAYQLAMGTEKHDLSGYPASIRAWTLQERILARRTLHFAAEQMFFECAWGFQSEDGFLEHRGKIDDTPSTARLGGKPSIFVEGDMASTHFSGYEGWARLVNIYGTRLLTKSSDKLPAFSGIAQRYEEMLQDTFVAGLWKSRIIEDLHWSSESWYIPPDYRAPSWSWMSIDGPIHMPDMAGKNTGRKCATVLDYHLEVKGQNRYGEITAGWLKIEAPLEEVIDDRIFGFRPSEGNLRVMVEIPHDLFDKLRIFTLMLYTTGSIPWTALLITP</sequence>